<comment type="caution">
    <text evidence="1">The sequence shown here is derived from an EMBL/GenBank/DDBJ whole genome shotgun (WGS) entry which is preliminary data.</text>
</comment>
<dbReference type="InterPro" id="IPR036188">
    <property type="entry name" value="FAD/NAD-bd_sf"/>
</dbReference>
<dbReference type="Proteomes" id="UP000636709">
    <property type="component" value="Unassembled WGS sequence"/>
</dbReference>
<organism evidence="1 2">
    <name type="scientific">Digitaria exilis</name>
    <dbReference type="NCBI Taxonomy" id="1010633"/>
    <lineage>
        <taxon>Eukaryota</taxon>
        <taxon>Viridiplantae</taxon>
        <taxon>Streptophyta</taxon>
        <taxon>Embryophyta</taxon>
        <taxon>Tracheophyta</taxon>
        <taxon>Spermatophyta</taxon>
        <taxon>Magnoliopsida</taxon>
        <taxon>Liliopsida</taxon>
        <taxon>Poales</taxon>
        <taxon>Poaceae</taxon>
        <taxon>PACMAD clade</taxon>
        <taxon>Panicoideae</taxon>
        <taxon>Panicodae</taxon>
        <taxon>Paniceae</taxon>
        <taxon>Anthephorinae</taxon>
        <taxon>Digitaria</taxon>
    </lineage>
</organism>
<proteinExistence type="predicted"/>
<dbReference type="Gene3D" id="3.50.50.60">
    <property type="entry name" value="FAD/NAD(P)-binding domain"/>
    <property type="match status" value="1"/>
</dbReference>
<protein>
    <submittedName>
        <fullName evidence="1">Uncharacterized protein</fullName>
    </submittedName>
</protein>
<dbReference type="AlphaFoldDB" id="A0A835F907"/>
<dbReference type="EMBL" id="JACEFO010001605">
    <property type="protein sequence ID" value="KAF8731851.1"/>
    <property type="molecule type" value="Genomic_DNA"/>
</dbReference>
<evidence type="ECO:0000313" key="2">
    <source>
        <dbReference type="Proteomes" id="UP000636709"/>
    </source>
</evidence>
<accession>A0A835F907</accession>
<dbReference type="Gene3D" id="1.10.405.40">
    <property type="match status" value="1"/>
</dbReference>
<dbReference type="OrthoDB" id="717090at2759"/>
<name>A0A835F907_9POAL</name>
<evidence type="ECO:0000313" key="1">
    <source>
        <dbReference type="EMBL" id="KAF8731851.1"/>
    </source>
</evidence>
<gene>
    <name evidence="1" type="ORF">HU200_015794</name>
</gene>
<reference evidence="1" key="1">
    <citation type="submission" date="2020-07" db="EMBL/GenBank/DDBJ databases">
        <title>Genome sequence and genetic diversity analysis of an under-domesticated orphan crop, white fonio (Digitaria exilis).</title>
        <authorList>
            <person name="Bennetzen J.L."/>
            <person name="Chen S."/>
            <person name="Ma X."/>
            <person name="Wang X."/>
            <person name="Yssel A.E.J."/>
            <person name="Chaluvadi S.R."/>
            <person name="Johnson M."/>
            <person name="Gangashetty P."/>
            <person name="Hamidou F."/>
            <person name="Sanogo M.D."/>
            <person name="Zwaenepoel A."/>
            <person name="Wallace J."/>
            <person name="Van De Peer Y."/>
            <person name="Van Deynze A."/>
        </authorList>
    </citation>
    <scope>NUCLEOTIDE SEQUENCE</scope>
    <source>
        <tissue evidence="1">Leaves</tissue>
    </source>
</reference>
<sequence length="280" mass="30891">MKEDTEGGVSKYLKEASVIFGANSLPSASKELDQTPGAPLRLPGSSCAKTQFAFQHIVTGLKDLQALANATEFNQAAFLEKIGSTLDGWESFFAASFTEEVKMMVAKMRTLEKMIGEGPDQLSPDTISDLSGRSQQVDAMLEKAIPVSNQIAKTQAHIDKTKASASRRQEQLGILDTTVINNIKDMEEELATERAFLEFVQSLRQELPSFFEEEGTVREAIETCSTEFGEVLAKGKKLSKELHEFQSARDNSDEALRLLFERCAPLYEGTALRNKSFSCT</sequence>
<keyword evidence="2" id="KW-1185">Reference proteome</keyword>